<evidence type="ECO:0000313" key="1">
    <source>
        <dbReference type="EMBL" id="AUZ88154.1"/>
    </source>
</evidence>
<sequence length="64" mass="6401">MTLRTPPPSAADHGPVGLATALLAVVAAFQAALAAGAPWGAAAYGGYTPGTLPARFRIAGTRRR</sequence>
<organism evidence="1 2">
    <name type="scientific">Arthrobacter agilis</name>
    <dbReference type="NCBI Taxonomy" id="37921"/>
    <lineage>
        <taxon>Bacteria</taxon>
        <taxon>Bacillati</taxon>
        <taxon>Actinomycetota</taxon>
        <taxon>Actinomycetes</taxon>
        <taxon>Micrococcales</taxon>
        <taxon>Micrococcaceae</taxon>
        <taxon>Arthrobacter</taxon>
    </lineage>
</organism>
<dbReference type="Proteomes" id="UP000239187">
    <property type="component" value="Chromosome"/>
</dbReference>
<evidence type="ECO:0000313" key="2">
    <source>
        <dbReference type="Proteomes" id="UP000239187"/>
    </source>
</evidence>
<reference evidence="1 2" key="1">
    <citation type="submission" date="2017-11" db="EMBL/GenBank/DDBJ databases">
        <title>Draft genome of Arthrobacter agilis strain UMCV2, a plant growth-promoting rhizobacterium and biocontrol capacity of phytopathogenic fungi.</title>
        <authorList>
            <person name="Martinez-Camara R."/>
            <person name="Santoyo G."/>
            <person name="Moreno-Hagelsieb G."/>
            <person name="Valencia-Cantero E."/>
        </authorList>
    </citation>
    <scope>NUCLEOTIDE SEQUENCE [LARGE SCALE GENOMIC DNA]</scope>
    <source>
        <strain evidence="1 2">UMCV2</strain>
    </source>
</reference>
<feature type="non-terminal residue" evidence="1">
    <location>
        <position position="64"/>
    </location>
</feature>
<proteinExistence type="predicted"/>
<name>A0A2L0UFX5_9MICC</name>
<dbReference type="EMBL" id="CP024915">
    <property type="protein sequence ID" value="AUZ88154.1"/>
    <property type="molecule type" value="Genomic_DNA"/>
</dbReference>
<gene>
    <name evidence="1" type="ORF">CVO76_11280</name>
</gene>
<protein>
    <submittedName>
        <fullName evidence="1">Uncharacterized protein</fullName>
    </submittedName>
</protein>
<dbReference type="AlphaFoldDB" id="A0A2L0UFX5"/>
<accession>A0A2L0UFX5</accession>